<accession>A0A1U7CRS3</accession>
<dbReference type="AlphaFoldDB" id="A0A1U7CRS3"/>
<feature type="transmembrane region" description="Helical" evidence="1">
    <location>
        <begin position="118"/>
        <end position="135"/>
    </location>
</feature>
<keyword evidence="1" id="KW-0472">Membrane</keyword>
<name>A0A1U7CRS3_9BACT</name>
<organism evidence="2 3">
    <name type="scientific">Paludisphaera borealis</name>
    <dbReference type="NCBI Taxonomy" id="1387353"/>
    <lineage>
        <taxon>Bacteria</taxon>
        <taxon>Pseudomonadati</taxon>
        <taxon>Planctomycetota</taxon>
        <taxon>Planctomycetia</taxon>
        <taxon>Isosphaerales</taxon>
        <taxon>Isosphaeraceae</taxon>
        <taxon>Paludisphaera</taxon>
    </lineage>
</organism>
<proteinExistence type="predicted"/>
<sequence>MKGKVRIATIKWNWFLRRSASFEVELGGGEHMQLLECKPQLRAVAALVGCIVGAGLMGGVGYTHRTSVATGAFAGAVLLGMLCHGVAAGTMSAATLCAVLFGLFFAMVGPGYDDYSGIMVIPMALFGAIIGWLFFGRRRSQGPLGSLDRRPAD</sequence>
<feature type="transmembrane region" description="Helical" evidence="1">
    <location>
        <begin position="68"/>
        <end position="86"/>
    </location>
</feature>
<gene>
    <name evidence="2" type="ORF">BSF38_03157</name>
</gene>
<reference evidence="3" key="1">
    <citation type="submission" date="2016-12" db="EMBL/GenBank/DDBJ databases">
        <title>Comparative genomics of four Isosphaeraceae planctomycetes: a common pool of plasmids and glycoside hydrolase genes.</title>
        <authorList>
            <person name="Ivanova A."/>
        </authorList>
    </citation>
    <scope>NUCLEOTIDE SEQUENCE [LARGE SCALE GENOMIC DNA]</scope>
    <source>
        <strain evidence="3">PX4</strain>
    </source>
</reference>
<dbReference type="Proteomes" id="UP000186309">
    <property type="component" value="Chromosome"/>
</dbReference>
<feature type="transmembrane region" description="Helical" evidence="1">
    <location>
        <begin position="93"/>
        <end position="112"/>
    </location>
</feature>
<dbReference type="RefSeq" id="WP_076347136.1">
    <property type="nucleotide sequence ID" value="NZ_CP019082.1"/>
</dbReference>
<evidence type="ECO:0000313" key="3">
    <source>
        <dbReference type="Proteomes" id="UP000186309"/>
    </source>
</evidence>
<keyword evidence="3" id="KW-1185">Reference proteome</keyword>
<dbReference type="EMBL" id="CP019082">
    <property type="protein sequence ID" value="APW61632.1"/>
    <property type="molecule type" value="Genomic_DNA"/>
</dbReference>
<keyword evidence="1" id="KW-0812">Transmembrane</keyword>
<dbReference type="KEGG" id="pbor:BSF38_03157"/>
<keyword evidence="1" id="KW-1133">Transmembrane helix</keyword>
<dbReference type="OrthoDB" id="9935298at2"/>
<protein>
    <submittedName>
        <fullName evidence="2">Uncharacterized protein</fullName>
    </submittedName>
</protein>
<evidence type="ECO:0000256" key="1">
    <source>
        <dbReference type="SAM" id="Phobius"/>
    </source>
</evidence>
<feature type="transmembrane region" description="Helical" evidence="1">
    <location>
        <begin position="41"/>
        <end position="62"/>
    </location>
</feature>
<evidence type="ECO:0000313" key="2">
    <source>
        <dbReference type="EMBL" id="APW61632.1"/>
    </source>
</evidence>